<dbReference type="Pfam" id="PF06027">
    <property type="entry name" value="SLC35F"/>
    <property type="match status" value="1"/>
</dbReference>
<dbReference type="PANTHER" id="PTHR14233">
    <property type="entry name" value="DUF914-RELATED"/>
    <property type="match status" value="1"/>
</dbReference>
<keyword evidence="5" id="KW-1133">Transmembrane helix</keyword>
<evidence type="ECO:0000256" key="7">
    <source>
        <dbReference type="ARBA" id="ARBA00037727"/>
    </source>
</evidence>
<comment type="subcellular location">
    <subcellularLocation>
        <location evidence="1">Membrane</location>
        <topology evidence="1">Multi-pass membrane protein</topology>
    </subcellularLocation>
</comment>
<evidence type="ECO:0000256" key="3">
    <source>
        <dbReference type="ARBA" id="ARBA00022448"/>
    </source>
</evidence>
<keyword evidence="6" id="KW-0472">Membrane</keyword>
<evidence type="ECO:0000256" key="4">
    <source>
        <dbReference type="ARBA" id="ARBA00022692"/>
    </source>
</evidence>
<keyword evidence="4" id="KW-0812">Transmembrane</keyword>
<keyword evidence="9" id="KW-1185">Reference proteome</keyword>
<dbReference type="GO" id="GO:0016020">
    <property type="term" value="C:membrane"/>
    <property type="evidence" value="ECO:0007669"/>
    <property type="project" value="UniProtKB-SubCell"/>
</dbReference>
<sequence>MDNLGNSESHEWPYFETLNMDTGITTRESSAWHKLQLYYKNKVRPHLTRRFVAIIICGQCLSLVLCATGVGSQKLVMACGVKIPGFLAFCNYMLLAMVFTTRLACKTEEAVKIVKKRWWKYIIIAIIDVYGNFLVFTAYEYTSLTSVQLLDCLSIPGVVFLSIIVLKAKYKPVHFFGVSVCLVGLGLMVWADFTSRSQGPKPGNRHSQLLGDMLVIAGACCYAASNVAEEFVVKTSTITEFMGMMSFFACFFSGANVVIFEWDHLSNIVWNYETILFLILSVLSLFTFYSVMPLLISLSTATLVNLMLLTADLYSLFAGLYLFSYTFSALYIFSFIVIVLGVIIFQVFPTPSRVDACESETVVNDCGDFGDSQDSGTERLM</sequence>
<reference evidence="8" key="1">
    <citation type="submission" date="2020-04" db="EMBL/GenBank/DDBJ databases">
        <authorList>
            <person name="Alioto T."/>
            <person name="Alioto T."/>
            <person name="Gomez Garrido J."/>
        </authorList>
    </citation>
    <scope>NUCLEOTIDE SEQUENCE</scope>
    <source>
        <strain evidence="8">A484AB</strain>
    </source>
</reference>
<dbReference type="AlphaFoldDB" id="A0A6S7FEK7"/>
<comment type="caution">
    <text evidence="8">The sequence shown here is derived from an EMBL/GenBank/DDBJ whole genome shotgun (WGS) entry which is preliminary data.</text>
</comment>
<dbReference type="InterPro" id="IPR037185">
    <property type="entry name" value="EmrE-like"/>
</dbReference>
<dbReference type="SUPFAM" id="SSF103481">
    <property type="entry name" value="Multidrug resistance efflux transporter EmrE"/>
    <property type="match status" value="1"/>
</dbReference>
<evidence type="ECO:0000256" key="1">
    <source>
        <dbReference type="ARBA" id="ARBA00004141"/>
    </source>
</evidence>
<dbReference type="OrthoDB" id="429955at2759"/>
<dbReference type="InterPro" id="IPR052221">
    <property type="entry name" value="SLC35F_Transporter"/>
</dbReference>
<dbReference type="GO" id="GO:0022857">
    <property type="term" value="F:transmembrane transporter activity"/>
    <property type="evidence" value="ECO:0007669"/>
    <property type="project" value="InterPro"/>
</dbReference>
<evidence type="ECO:0000256" key="5">
    <source>
        <dbReference type="ARBA" id="ARBA00022989"/>
    </source>
</evidence>
<accession>A0A6S7FEK7</accession>
<dbReference type="PANTHER" id="PTHR14233:SF4">
    <property type="entry name" value="SOLUTE CARRIER FAMILY 35 MEMBER F2"/>
    <property type="match status" value="1"/>
</dbReference>
<name>A0A6S7FEK7_PARCT</name>
<evidence type="ECO:0000256" key="2">
    <source>
        <dbReference type="ARBA" id="ARBA00007863"/>
    </source>
</evidence>
<comment type="function">
    <text evidence="7">Putative solute transporter.</text>
</comment>
<organism evidence="8 9">
    <name type="scientific">Paramuricea clavata</name>
    <name type="common">Red gorgonian</name>
    <name type="synonym">Violescent sea-whip</name>
    <dbReference type="NCBI Taxonomy" id="317549"/>
    <lineage>
        <taxon>Eukaryota</taxon>
        <taxon>Metazoa</taxon>
        <taxon>Cnidaria</taxon>
        <taxon>Anthozoa</taxon>
        <taxon>Octocorallia</taxon>
        <taxon>Malacalcyonacea</taxon>
        <taxon>Plexauridae</taxon>
        <taxon>Paramuricea</taxon>
    </lineage>
</organism>
<evidence type="ECO:0000256" key="6">
    <source>
        <dbReference type="ARBA" id="ARBA00023136"/>
    </source>
</evidence>
<dbReference type="Proteomes" id="UP001152795">
    <property type="component" value="Unassembled WGS sequence"/>
</dbReference>
<evidence type="ECO:0000313" key="8">
    <source>
        <dbReference type="EMBL" id="CAB3977468.1"/>
    </source>
</evidence>
<protein>
    <submittedName>
        <fullName evidence="8">Solute carrier family 35 member F1</fullName>
    </submittedName>
</protein>
<gene>
    <name evidence="8" type="ORF">PACLA_8A074713</name>
</gene>
<dbReference type="EMBL" id="CACRXK020000050">
    <property type="protein sequence ID" value="CAB3977468.1"/>
    <property type="molecule type" value="Genomic_DNA"/>
</dbReference>
<proteinExistence type="inferred from homology"/>
<evidence type="ECO:0000313" key="9">
    <source>
        <dbReference type="Proteomes" id="UP001152795"/>
    </source>
</evidence>
<keyword evidence="3" id="KW-0813">Transport</keyword>
<dbReference type="InterPro" id="IPR009262">
    <property type="entry name" value="SLC35_F1/F2/F6"/>
</dbReference>
<comment type="similarity">
    <text evidence="2">Belongs to the SLC35F solute transporter family.</text>
</comment>